<proteinExistence type="inferred from homology"/>
<evidence type="ECO:0000256" key="1">
    <source>
        <dbReference type="ARBA" id="ARBA00009995"/>
    </source>
</evidence>
<dbReference type="Proteomes" id="UP000813462">
    <property type="component" value="Unassembled WGS sequence"/>
</dbReference>
<dbReference type="AlphaFoldDB" id="A0A978U9P0"/>
<comment type="caution">
    <text evidence="3">The sequence shown here is derived from an EMBL/GenBank/DDBJ whole genome shotgun (WGS) entry which is preliminary data.</text>
</comment>
<dbReference type="GO" id="GO:0035251">
    <property type="term" value="F:UDP-glucosyltransferase activity"/>
    <property type="evidence" value="ECO:0007669"/>
    <property type="project" value="TreeGrafter"/>
</dbReference>
<dbReference type="SUPFAM" id="SSF53756">
    <property type="entry name" value="UDP-Glycosyltransferase/glycogen phosphorylase"/>
    <property type="match status" value="1"/>
</dbReference>
<dbReference type="PANTHER" id="PTHR48047">
    <property type="entry name" value="GLYCOSYLTRANSFERASE"/>
    <property type="match status" value="1"/>
</dbReference>
<sequence>MESKTIQLHIFFFPFMAQGHIIPTIDMATPFASRGSKATIVTTPYHVPLFSKSFQKNRISGTQIDILTIEFPCVENGLPQGSEKSPSSRFYNNTVHTALWLTCSSPGLPVVAARYRIPR</sequence>
<gene>
    <name evidence="3" type="ORF">FEM48_ZijujUnG0026100</name>
</gene>
<organism evidence="3 4">
    <name type="scientific">Ziziphus jujuba var. spinosa</name>
    <dbReference type="NCBI Taxonomy" id="714518"/>
    <lineage>
        <taxon>Eukaryota</taxon>
        <taxon>Viridiplantae</taxon>
        <taxon>Streptophyta</taxon>
        <taxon>Embryophyta</taxon>
        <taxon>Tracheophyta</taxon>
        <taxon>Spermatophyta</taxon>
        <taxon>Magnoliopsida</taxon>
        <taxon>eudicotyledons</taxon>
        <taxon>Gunneridae</taxon>
        <taxon>Pentapetalae</taxon>
        <taxon>rosids</taxon>
        <taxon>fabids</taxon>
        <taxon>Rosales</taxon>
        <taxon>Rhamnaceae</taxon>
        <taxon>Paliureae</taxon>
        <taxon>Ziziphus</taxon>
    </lineage>
</organism>
<dbReference type="EMBL" id="JAEACU010000145">
    <property type="protein sequence ID" value="KAH7511316.1"/>
    <property type="molecule type" value="Genomic_DNA"/>
</dbReference>
<comment type="similarity">
    <text evidence="1">Belongs to the UDP-glycosyltransferase family.</text>
</comment>
<evidence type="ECO:0000256" key="2">
    <source>
        <dbReference type="ARBA" id="ARBA00022676"/>
    </source>
</evidence>
<accession>A0A978U9P0</accession>
<name>A0A978U9P0_ZIZJJ</name>
<dbReference type="PANTHER" id="PTHR48047:SF45">
    <property type="entry name" value="SCOPOLETIN GLUCOSYLTRANSFERASE-LIKE"/>
    <property type="match status" value="1"/>
</dbReference>
<reference evidence="3" key="1">
    <citation type="journal article" date="2021" name="Front. Plant Sci.">
        <title>Chromosome-Scale Genome Assembly for Chinese Sour Jujube and Insights Into Its Genome Evolution and Domestication Signature.</title>
        <authorList>
            <person name="Shen L.-Y."/>
            <person name="Luo H."/>
            <person name="Wang X.-L."/>
            <person name="Wang X.-M."/>
            <person name="Qiu X.-J."/>
            <person name="Liu H."/>
            <person name="Zhou S.-S."/>
            <person name="Jia K.-H."/>
            <person name="Nie S."/>
            <person name="Bao Y.-T."/>
            <person name="Zhang R.-G."/>
            <person name="Yun Q.-Z."/>
            <person name="Chai Y.-H."/>
            <person name="Lu J.-Y."/>
            <person name="Li Y."/>
            <person name="Zhao S.-W."/>
            <person name="Mao J.-F."/>
            <person name="Jia S.-G."/>
            <person name="Mao Y.-M."/>
        </authorList>
    </citation>
    <scope>NUCLEOTIDE SEQUENCE</scope>
    <source>
        <strain evidence="3">AT0</strain>
        <tissue evidence="3">Leaf</tissue>
    </source>
</reference>
<dbReference type="Gene3D" id="3.40.50.2000">
    <property type="entry name" value="Glycogen Phosphorylase B"/>
    <property type="match status" value="1"/>
</dbReference>
<evidence type="ECO:0000313" key="4">
    <source>
        <dbReference type="Proteomes" id="UP000813462"/>
    </source>
</evidence>
<protein>
    <submittedName>
        <fullName evidence="3">Uncharacterized protein</fullName>
    </submittedName>
</protein>
<evidence type="ECO:0000313" key="3">
    <source>
        <dbReference type="EMBL" id="KAH7511316.1"/>
    </source>
</evidence>
<keyword evidence="2" id="KW-0808">Transferase</keyword>
<keyword evidence="2" id="KW-0328">Glycosyltransferase</keyword>